<reference evidence="6" key="1">
    <citation type="submission" date="2023-08" db="EMBL/GenBank/DDBJ databases">
        <authorList>
            <person name="Audoor S."/>
            <person name="Bilcke G."/>
        </authorList>
    </citation>
    <scope>NUCLEOTIDE SEQUENCE</scope>
</reference>
<evidence type="ECO:0000256" key="4">
    <source>
        <dbReference type="SAM" id="MobiDB-lite"/>
    </source>
</evidence>
<feature type="compositionally biased region" description="Pro residues" evidence="4">
    <location>
        <begin position="345"/>
        <end position="368"/>
    </location>
</feature>
<dbReference type="CDD" id="cd12362">
    <property type="entry name" value="RRM3_CELF1-6"/>
    <property type="match status" value="1"/>
</dbReference>
<feature type="domain" description="RRM" evidence="5">
    <location>
        <begin position="117"/>
        <end position="198"/>
    </location>
</feature>
<accession>A0AAD2PU81</accession>
<dbReference type="GO" id="GO:0009967">
    <property type="term" value="P:positive regulation of signal transduction"/>
    <property type="evidence" value="ECO:0007669"/>
    <property type="project" value="UniProtKB-ARBA"/>
</dbReference>
<dbReference type="PANTHER" id="PTHR48027">
    <property type="entry name" value="HETEROGENEOUS NUCLEAR RIBONUCLEOPROTEIN 87F-RELATED"/>
    <property type="match status" value="1"/>
</dbReference>
<dbReference type="PROSITE" id="PS50102">
    <property type="entry name" value="RRM"/>
    <property type="match status" value="3"/>
</dbReference>
<dbReference type="Pfam" id="PF00076">
    <property type="entry name" value="RRM_1"/>
    <property type="match status" value="3"/>
</dbReference>
<feature type="compositionally biased region" description="Low complexity" evidence="4">
    <location>
        <begin position="1"/>
        <end position="23"/>
    </location>
</feature>
<dbReference type="GO" id="GO:0010629">
    <property type="term" value="P:negative regulation of gene expression"/>
    <property type="evidence" value="ECO:0007669"/>
    <property type="project" value="UniProtKB-ARBA"/>
</dbReference>
<dbReference type="InterPro" id="IPR002343">
    <property type="entry name" value="Hud_Sxl_RNA"/>
</dbReference>
<name>A0AAD2PU81_9STRA</name>
<dbReference type="SUPFAM" id="SSF54928">
    <property type="entry name" value="RNA-binding domain, RBD"/>
    <property type="match status" value="2"/>
</dbReference>
<evidence type="ECO:0000313" key="7">
    <source>
        <dbReference type="Proteomes" id="UP001295423"/>
    </source>
</evidence>
<dbReference type="EMBL" id="CAKOGP040001748">
    <property type="protein sequence ID" value="CAJ1948643.1"/>
    <property type="molecule type" value="Genomic_DNA"/>
</dbReference>
<feature type="region of interest" description="Disordered" evidence="4">
    <location>
        <begin position="472"/>
        <end position="503"/>
    </location>
</feature>
<evidence type="ECO:0000256" key="1">
    <source>
        <dbReference type="ARBA" id="ARBA00022737"/>
    </source>
</evidence>
<feature type="compositionally biased region" description="Polar residues" evidence="4">
    <location>
        <begin position="482"/>
        <end position="503"/>
    </location>
</feature>
<protein>
    <recommendedName>
        <fullName evidence="5">RRM domain-containing protein</fullName>
    </recommendedName>
</protein>
<keyword evidence="1" id="KW-0677">Repeat</keyword>
<evidence type="ECO:0000259" key="5">
    <source>
        <dbReference type="PROSITE" id="PS50102"/>
    </source>
</evidence>
<dbReference type="GO" id="GO:0005737">
    <property type="term" value="C:cytoplasm"/>
    <property type="evidence" value="ECO:0007669"/>
    <property type="project" value="UniProtKB-ARBA"/>
</dbReference>
<dbReference type="CDD" id="cd12361">
    <property type="entry name" value="RRM1_2_CELF1-6_like"/>
    <property type="match status" value="1"/>
</dbReference>
<evidence type="ECO:0000256" key="2">
    <source>
        <dbReference type="ARBA" id="ARBA00022884"/>
    </source>
</evidence>
<feature type="compositionally biased region" description="Basic and acidic residues" evidence="4">
    <location>
        <begin position="373"/>
        <end position="386"/>
    </location>
</feature>
<sequence>MQSSSAAVPTTSTQTASTQSPQQEISVAGVRVTVDEKKEGSIADSCKGGGSQVNLMTSATSNGVAPPNQAFANAPMVHQGTPALDNQFHSMGMNEVPNVVHHEKEGHSGETDDDQPLKLFVGQVPKSLSEEDIFPTFDPFGPLKDVAIIRDKHTGLHRGCAFVTFWAANDAEQAQEALHDKFTFPGARRPAQVKPAEPTVPENKLFIGMLSRKASEEEVRELFAPFGDIREIYMIRNADGTSKCAAFLRFMKRESALQAIENLHNNIVMDGSARPLIVKFADNKHQRQQRHMRNARRQELLAVMGAGQGYPAYQVPPPIPMHPHTAGHQYPIPPQFAGPYSTGNPPHPHAPPPPPPHFMYPQFGPTPPYGYQTRHDSRPSNPRPREGPAGANLFVYHLPHDLTDADLATAFNPFGNVISAKVYVDKYTGESKGFGFVSYDSVMSAESAIEQMNGFQIGNKRLKVQHKRVHGQNGIAPHPEAATNQTGPTGHPQELQQLSMINP</sequence>
<feature type="domain" description="RRM" evidence="5">
    <location>
        <begin position="203"/>
        <end position="283"/>
    </location>
</feature>
<organism evidence="6 7">
    <name type="scientific">Cylindrotheca closterium</name>
    <dbReference type="NCBI Taxonomy" id="2856"/>
    <lineage>
        <taxon>Eukaryota</taxon>
        <taxon>Sar</taxon>
        <taxon>Stramenopiles</taxon>
        <taxon>Ochrophyta</taxon>
        <taxon>Bacillariophyta</taxon>
        <taxon>Bacillariophyceae</taxon>
        <taxon>Bacillariophycidae</taxon>
        <taxon>Bacillariales</taxon>
        <taxon>Bacillariaceae</taxon>
        <taxon>Cylindrotheca</taxon>
    </lineage>
</organism>
<dbReference type="Gene3D" id="3.30.70.330">
    <property type="match status" value="3"/>
</dbReference>
<keyword evidence="7" id="KW-1185">Reference proteome</keyword>
<dbReference type="GO" id="GO:1990904">
    <property type="term" value="C:ribonucleoprotein complex"/>
    <property type="evidence" value="ECO:0007669"/>
    <property type="project" value="InterPro"/>
</dbReference>
<dbReference type="PRINTS" id="PR00961">
    <property type="entry name" value="HUDSXLRNA"/>
</dbReference>
<dbReference type="AlphaFoldDB" id="A0AAD2PU81"/>
<dbReference type="InterPro" id="IPR012677">
    <property type="entry name" value="Nucleotide-bd_a/b_plait_sf"/>
</dbReference>
<dbReference type="InterPro" id="IPR035979">
    <property type="entry name" value="RBD_domain_sf"/>
</dbReference>
<dbReference type="SMART" id="SM00360">
    <property type="entry name" value="RRM"/>
    <property type="match status" value="3"/>
</dbReference>
<feature type="region of interest" description="Disordered" evidence="4">
    <location>
        <begin position="323"/>
        <end position="390"/>
    </location>
</feature>
<comment type="caution">
    <text evidence="6">The sequence shown here is derived from an EMBL/GenBank/DDBJ whole genome shotgun (WGS) entry which is preliminary data.</text>
</comment>
<dbReference type="GO" id="GO:0003729">
    <property type="term" value="F:mRNA binding"/>
    <property type="evidence" value="ECO:0007669"/>
    <property type="project" value="UniProtKB-ARBA"/>
</dbReference>
<dbReference type="FunFam" id="3.30.70.330:FF:000013">
    <property type="entry name" value="CUGBP Elav-like family member 1 isoform 2"/>
    <property type="match status" value="1"/>
</dbReference>
<dbReference type="InterPro" id="IPR052462">
    <property type="entry name" value="SLIRP/GR-RBP-like"/>
</dbReference>
<dbReference type="InterPro" id="IPR000504">
    <property type="entry name" value="RRM_dom"/>
</dbReference>
<evidence type="ECO:0000256" key="3">
    <source>
        <dbReference type="PROSITE-ProRule" id="PRU00176"/>
    </source>
</evidence>
<feature type="region of interest" description="Disordered" evidence="4">
    <location>
        <begin position="1"/>
        <end position="27"/>
    </location>
</feature>
<dbReference type="Proteomes" id="UP001295423">
    <property type="component" value="Unassembled WGS sequence"/>
</dbReference>
<keyword evidence="2 3" id="KW-0694">RNA-binding</keyword>
<evidence type="ECO:0000313" key="6">
    <source>
        <dbReference type="EMBL" id="CAJ1948643.1"/>
    </source>
</evidence>
<feature type="domain" description="RRM" evidence="5">
    <location>
        <begin position="391"/>
        <end position="469"/>
    </location>
</feature>
<dbReference type="FunFam" id="3.30.70.330:FF:000383">
    <property type="entry name" value="Sex lethal, isoform D"/>
    <property type="match status" value="1"/>
</dbReference>
<gene>
    <name evidence="6" type="ORF">CYCCA115_LOCUS11717</name>
</gene>
<proteinExistence type="predicted"/>